<dbReference type="AlphaFoldDB" id="A0A0U2ZN90"/>
<dbReference type="Proteomes" id="UP000068447">
    <property type="component" value="Chromosome"/>
</dbReference>
<dbReference type="KEGG" id="lal:AT746_12890"/>
<name>A0A0U2ZN90_9ALTE</name>
<organism evidence="1 2">
    <name type="scientific">Lacimicrobium alkaliphilum</name>
    <dbReference type="NCBI Taxonomy" id="1526571"/>
    <lineage>
        <taxon>Bacteria</taxon>
        <taxon>Pseudomonadati</taxon>
        <taxon>Pseudomonadota</taxon>
        <taxon>Gammaproteobacteria</taxon>
        <taxon>Alteromonadales</taxon>
        <taxon>Alteromonadaceae</taxon>
        <taxon>Lacimicrobium</taxon>
    </lineage>
</organism>
<sequence>MHNDKTIPWHEHLSWFESLKQDPTRQFFVFYQNDRPIGVLNFSGLGTEEPEWGCYLGEADIWPGSGLLLEVAALDYVADYTKAEALYAEVLSFNQAVIKLHRLFEYQSLESRDGGVREGKAFEVHRFRYPLTDWRQRRQSILKKLPAQIREASQLIDFEQELL</sequence>
<dbReference type="InterPro" id="IPR020036">
    <property type="entry name" value="PseH"/>
</dbReference>
<proteinExistence type="predicted"/>
<gene>
    <name evidence="1" type="ORF">AT746_12890</name>
</gene>
<evidence type="ECO:0000313" key="2">
    <source>
        <dbReference type="Proteomes" id="UP000068447"/>
    </source>
</evidence>
<keyword evidence="2" id="KW-1185">Reference proteome</keyword>
<dbReference type="SUPFAM" id="SSF55729">
    <property type="entry name" value="Acyl-CoA N-acyltransferases (Nat)"/>
    <property type="match status" value="1"/>
</dbReference>
<keyword evidence="1" id="KW-0808">Transferase</keyword>
<dbReference type="GO" id="GO:0016740">
    <property type="term" value="F:transferase activity"/>
    <property type="evidence" value="ECO:0007669"/>
    <property type="project" value="UniProtKB-KW"/>
</dbReference>
<dbReference type="InterPro" id="IPR016181">
    <property type="entry name" value="Acyl_CoA_acyltransferase"/>
</dbReference>
<accession>A0A0U2ZN90</accession>
<reference evidence="1 2" key="1">
    <citation type="submission" date="2015-12" db="EMBL/GenBank/DDBJ databases">
        <title>Complete genome of Lacimicrobium alkaliphilum KCTC 32984.</title>
        <authorList>
            <person name="Kim S.-G."/>
            <person name="Lee Y.-J."/>
        </authorList>
    </citation>
    <scope>NUCLEOTIDE SEQUENCE [LARGE SCALE GENOMIC DNA]</scope>
    <source>
        <strain evidence="1 2">YelD216</strain>
    </source>
</reference>
<evidence type="ECO:0000313" key="1">
    <source>
        <dbReference type="EMBL" id="ALT00456.1"/>
    </source>
</evidence>
<dbReference type="EMBL" id="CP013650">
    <property type="protein sequence ID" value="ALT00456.1"/>
    <property type="molecule type" value="Genomic_DNA"/>
</dbReference>
<dbReference type="NCBIfam" id="TIGR03585">
    <property type="entry name" value="PseH"/>
    <property type="match status" value="1"/>
</dbReference>
<protein>
    <submittedName>
        <fullName evidence="1">UDP-4-amino-4, 6-dideoxy-N-acetyl-beta-L-altrosamine N-acetyltransferase</fullName>
    </submittedName>
</protein>
<dbReference type="STRING" id="1526571.AT746_12890"/>
<dbReference type="Gene3D" id="3.40.630.30">
    <property type="match status" value="1"/>
</dbReference>